<evidence type="ECO:0000313" key="4">
    <source>
        <dbReference type="EMBL" id="KAK5059971.1"/>
    </source>
</evidence>
<keyword evidence="1" id="KW-0929">Antimicrobial</keyword>
<dbReference type="GO" id="GO:0003796">
    <property type="term" value="F:lysozyme activity"/>
    <property type="evidence" value="ECO:0007669"/>
    <property type="project" value="InterPro"/>
</dbReference>
<dbReference type="InterPro" id="IPR023346">
    <property type="entry name" value="Lysozyme-like_dom_sf"/>
</dbReference>
<dbReference type="GO" id="GO:0042742">
    <property type="term" value="P:defense response to bacterium"/>
    <property type="evidence" value="ECO:0007669"/>
    <property type="project" value="UniProtKB-KW"/>
</dbReference>
<dbReference type="PANTHER" id="PTHR38107">
    <property type="match status" value="1"/>
</dbReference>
<evidence type="ECO:0000256" key="3">
    <source>
        <dbReference type="ARBA" id="ARBA00023200"/>
    </source>
</evidence>
<dbReference type="InterPro" id="IPR051018">
    <property type="entry name" value="Bacteriophage_GH24"/>
</dbReference>
<gene>
    <name evidence="4" type="ORF">LTR84_009854</name>
</gene>
<dbReference type="SUPFAM" id="SSF53955">
    <property type="entry name" value="Lysozyme-like"/>
    <property type="match status" value="1"/>
</dbReference>
<dbReference type="GO" id="GO:0031640">
    <property type="term" value="P:killing of cells of another organism"/>
    <property type="evidence" value="ECO:0007669"/>
    <property type="project" value="UniProtKB-KW"/>
</dbReference>
<dbReference type="GO" id="GO:0016998">
    <property type="term" value="P:cell wall macromolecule catabolic process"/>
    <property type="evidence" value="ECO:0007669"/>
    <property type="project" value="InterPro"/>
</dbReference>
<keyword evidence="3" id="KW-1035">Host cytoplasm</keyword>
<accession>A0AAV9NN77</accession>
<dbReference type="AlphaFoldDB" id="A0AAV9NN77"/>
<dbReference type="EMBL" id="JAVRRD010000004">
    <property type="protein sequence ID" value="KAK5059971.1"/>
    <property type="molecule type" value="Genomic_DNA"/>
</dbReference>
<evidence type="ECO:0000313" key="5">
    <source>
        <dbReference type="Proteomes" id="UP001358417"/>
    </source>
</evidence>
<dbReference type="Pfam" id="PF00959">
    <property type="entry name" value="Phage_lysozyme"/>
    <property type="match status" value="1"/>
</dbReference>
<sequence>MAAVPGVLSPWGYGLIKAFEGFRDDFYCDRAPGSTIGHTHCDPGEGTLTIGYGHACQPESNCQSIMDETRPISEARATQIMKGDVAVMERAARAITGPLTQDQFDAIISYIFNVGPGPSHVRPLATAINGGDYAAAENAIRSGVGDKKRRSVEANVFASFSF</sequence>
<comment type="caution">
    <text evidence="4">The sequence shown here is derived from an EMBL/GenBank/DDBJ whole genome shotgun (WGS) entry which is preliminary data.</text>
</comment>
<organism evidence="4 5">
    <name type="scientific">Exophiala bonariae</name>
    <dbReference type="NCBI Taxonomy" id="1690606"/>
    <lineage>
        <taxon>Eukaryota</taxon>
        <taxon>Fungi</taxon>
        <taxon>Dikarya</taxon>
        <taxon>Ascomycota</taxon>
        <taxon>Pezizomycotina</taxon>
        <taxon>Eurotiomycetes</taxon>
        <taxon>Chaetothyriomycetidae</taxon>
        <taxon>Chaetothyriales</taxon>
        <taxon>Herpotrichiellaceae</taxon>
        <taxon>Exophiala</taxon>
    </lineage>
</organism>
<dbReference type="InterPro" id="IPR002196">
    <property type="entry name" value="Glyco_hydro_24"/>
</dbReference>
<dbReference type="RefSeq" id="XP_064709792.1">
    <property type="nucleotide sequence ID" value="XM_064853393.1"/>
</dbReference>
<protein>
    <recommendedName>
        <fullName evidence="6">Lysozyme</fullName>
    </recommendedName>
</protein>
<reference evidence="4 5" key="1">
    <citation type="submission" date="2023-08" db="EMBL/GenBank/DDBJ databases">
        <title>Black Yeasts Isolated from many extreme environments.</title>
        <authorList>
            <person name="Coleine C."/>
            <person name="Stajich J.E."/>
            <person name="Selbmann L."/>
        </authorList>
    </citation>
    <scope>NUCLEOTIDE SEQUENCE [LARGE SCALE GENOMIC DNA]</scope>
    <source>
        <strain evidence="4 5">CCFEE 5792</strain>
    </source>
</reference>
<keyword evidence="5" id="KW-1185">Reference proteome</keyword>
<name>A0AAV9NN77_9EURO</name>
<proteinExistence type="predicted"/>
<dbReference type="InterPro" id="IPR033907">
    <property type="entry name" value="Endolysin_autolysin"/>
</dbReference>
<dbReference type="Proteomes" id="UP001358417">
    <property type="component" value="Unassembled WGS sequence"/>
</dbReference>
<dbReference type="GeneID" id="89978012"/>
<dbReference type="InterPro" id="IPR023347">
    <property type="entry name" value="Lysozyme_dom_sf"/>
</dbReference>
<dbReference type="Gene3D" id="1.10.530.40">
    <property type="match status" value="1"/>
</dbReference>
<evidence type="ECO:0008006" key="6">
    <source>
        <dbReference type="Google" id="ProtNLM"/>
    </source>
</evidence>
<dbReference type="GO" id="GO:0009253">
    <property type="term" value="P:peptidoglycan catabolic process"/>
    <property type="evidence" value="ECO:0007669"/>
    <property type="project" value="InterPro"/>
</dbReference>
<keyword evidence="2" id="KW-0081">Bacteriolytic enzyme</keyword>
<dbReference type="CDD" id="cd00737">
    <property type="entry name" value="lyz_endolysin_autolysin"/>
    <property type="match status" value="1"/>
</dbReference>
<dbReference type="PANTHER" id="PTHR38107:SF3">
    <property type="entry name" value="LYSOZYME RRRD-RELATED"/>
    <property type="match status" value="1"/>
</dbReference>
<evidence type="ECO:0000256" key="2">
    <source>
        <dbReference type="ARBA" id="ARBA00022638"/>
    </source>
</evidence>
<evidence type="ECO:0000256" key="1">
    <source>
        <dbReference type="ARBA" id="ARBA00022529"/>
    </source>
</evidence>